<dbReference type="InterPro" id="IPR000873">
    <property type="entry name" value="AMP-dep_synth/lig_dom"/>
</dbReference>
<dbReference type="Gene3D" id="3.40.50.12780">
    <property type="entry name" value="N-terminal domain of ligase-like"/>
    <property type="match status" value="1"/>
</dbReference>
<evidence type="ECO:0000313" key="5">
    <source>
        <dbReference type="EMBL" id="NEK56849.1"/>
    </source>
</evidence>
<feature type="domain" description="AMP-binding enzyme C-terminal" evidence="4">
    <location>
        <begin position="462"/>
        <end position="537"/>
    </location>
</feature>
<evidence type="ECO:0000256" key="2">
    <source>
        <dbReference type="ARBA" id="ARBA00022598"/>
    </source>
</evidence>
<dbReference type="GO" id="GO:0006631">
    <property type="term" value="P:fatty acid metabolic process"/>
    <property type="evidence" value="ECO:0007669"/>
    <property type="project" value="TreeGrafter"/>
</dbReference>
<evidence type="ECO:0000256" key="1">
    <source>
        <dbReference type="ARBA" id="ARBA00006432"/>
    </source>
</evidence>
<dbReference type="EMBL" id="JAAGWF010000004">
    <property type="protein sequence ID" value="NEK56849.1"/>
    <property type="molecule type" value="Genomic_DNA"/>
</dbReference>
<accession>A0A7K3VW30</accession>
<keyword evidence="6" id="KW-1185">Reference proteome</keyword>
<comment type="similarity">
    <text evidence="1">Belongs to the ATP-dependent AMP-binding enzyme family.</text>
</comment>
<comment type="caution">
    <text evidence="5">The sequence shown here is derived from an EMBL/GenBank/DDBJ whole genome shotgun (WGS) entry which is preliminary data.</text>
</comment>
<dbReference type="SUPFAM" id="SSF56801">
    <property type="entry name" value="Acetyl-CoA synthetase-like"/>
    <property type="match status" value="1"/>
</dbReference>
<feature type="domain" description="AMP-dependent synthetase/ligase" evidence="3">
    <location>
        <begin position="33"/>
        <end position="411"/>
    </location>
</feature>
<dbReference type="Gene3D" id="3.30.300.30">
    <property type="match status" value="1"/>
</dbReference>
<reference evidence="5 6" key="1">
    <citation type="submission" date="2020-02" db="EMBL/GenBank/DDBJ databases">
        <title>Geodermatophilus sabuli CPCC 205279 I12A-02694.</title>
        <authorList>
            <person name="Jiang Z."/>
        </authorList>
    </citation>
    <scope>NUCLEOTIDE SEQUENCE [LARGE SCALE GENOMIC DNA]</scope>
    <source>
        <strain evidence="5 6">I12A-02694</strain>
    </source>
</reference>
<evidence type="ECO:0000259" key="3">
    <source>
        <dbReference type="Pfam" id="PF00501"/>
    </source>
</evidence>
<dbReference type="InterPro" id="IPR045851">
    <property type="entry name" value="AMP-bd_C_sf"/>
</dbReference>
<dbReference type="PANTHER" id="PTHR43201">
    <property type="entry name" value="ACYL-COA SYNTHETASE"/>
    <property type="match status" value="1"/>
</dbReference>
<proteinExistence type="inferred from homology"/>
<dbReference type="GO" id="GO:0031956">
    <property type="term" value="F:medium-chain fatty acid-CoA ligase activity"/>
    <property type="evidence" value="ECO:0007669"/>
    <property type="project" value="TreeGrafter"/>
</dbReference>
<dbReference type="AlphaFoldDB" id="A0A7K3VW30"/>
<protein>
    <submittedName>
        <fullName evidence="5">AMP-binding protein</fullName>
    </submittedName>
</protein>
<gene>
    <name evidence="5" type="ORF">GCU56_03050</name>
</gene>
<dbReference type="InterPro" id="IPR020845">
    <property type="entry name" value="AMP-binding_CS"/>
</dbReference>
<dbReference type="Proteomes" id="UP000470246">
    <property type="component" value="Unassembled WGS sequence"/>
</dbReference>
<evidence type="ECO:0000259" key="4">
    <source>
        <dbReference type="Pfam" id="PF13193"/>
    </source>
</evidence>
<sequence length="556" mass="60733">MAHSLRTVPPQLAERYRAEGWWRGRSLLEDFLEAVAKQPDKAAIVAYRAGSPLPTTLTYAQLGGLVDRLAGAMLDMGVEREDIISIQLPNGWEFPVIALAAQRAGAIPNPIPPIYRERELRLMLGHARSKLLFVPDDFRGFPHGEVGRRLQADLPTLQHVVVIGDESDTQGPRWTADLLGERRELDPALKCKLDARVPTGEDIALLLFTSGTTGMPKAALHTHDTLWASGLPMPWAMELTGDDVAFMASTLGHLTGFYWGMLLPLSTGQKVVYQDVWDAPAALDLIEQEKITWTLSATPFAQDLVDAQEKSRRPVTDLRAFACGGAQIPPALAHAVKEHLGAELISLWGCSEGGTTTIHRIGTPIEMVAASDGHVVPWQELRIVDEDLQPVATGESGRLQVRGPGVFVGYLDQPEFTADSMTSDGWFETGDLGRQVTDGGIRFTGRSKDIIVRGGQNVPVVETENILISHPQVADVTIVGYPDERLGERGCAVVVPAGAPPTLKDLTDHLAQAGMAKQFWPERLEIVDQLPRTASGKIQKYLVRARLLETPRQLTS</sequence>
<name>A0A7K3VW30_9ACTN</name>
<dbReference type="PROSITE" id="PS00455">
    <property type="entry name" value="AMP_BINDING"/>
    <property type="match status" value="1"/>
</dbReference>
<dbReference type="Pfam" id="PF13193">
    <property type="entry name" value="AMP-binding_C"/>
    <property type="match status" value="1"/>
</dbReference>
<dbReference type="PANTHER" id="PTHR43201:SF5">
    <property type="entry name" value="MEDIUM-CHAIN ACYL-COA LIGASE ACSF2, MITOCHONDRIAL"/>
    <property type="match status" value="1"/>
</dbReference>
<keyword evidence="2" id="KW-0436">Ligase</keyword>
<dbReference type="InterPro" id="IPR025110">
    <property type="entry name" value="AMP-bd_C"/>
</dbReference>
<evidence type="ECO:0000313" key="6">
    <source>
        <dbReference type="Proteomes" id="UP000470246"/>
    </source>
</evidence>
<organism evidence="5 6">
    <name type="scientific">Geodermatophilus sabuli</name>
    <dbReference type="NCBI Taxonomy" id="1564158"/>
    <lineage>
        <taxon>Bacteria</taxon>
        <taxon>Bacillati</taxon>
        <taxon>Actinomycetota</taxon>
        <taxon>Actinomycetes</taxon>
        <taxon>Geodermatophilales</taxon>
        <taxon>Geodermatophilaceae</taxon>
        <taxon>Geodermatophilus</taxon>
    </lineage>
</organism>
<dbReference type="InterPro" id="IPR042099">
    <property type="entry name" value="ANL_N_sf"/>
</dbReference>
<dbReference type="Pfam" id="PF00501">
    <property type="entry name" value="AMP-binding"/>
    <property type="match status" value="1"/>
</dbReference>